<evidence type="ECO:0000313" key="3">
    <source>
        <dbReference type="Proteomes" id="UP000050525"/>
    </source>
</evidence>
<dbReference type="Gene3D" id="2.40.10.10">
    <property type="entry name" value="Trypsin-like serine proteases"/>
    <property type="match status" value="1"/>
</dbReference>
<keyword evidence="3" id="KW-1185">Reference proteome</keyword>
<dbReference type="EMBL" id="AKHW03006061">
    <property type="protein sequence ID" value="KYO24534.1"/>
    <property type="molecule type" value="Genomic_DNA"/>
</dbReference>
<protein>
    <submittedName>
        <fullName evidence="2">Uncharacterized protein</fullName>
    </submittedName>
</protein>
<sequence length="66" mass="7188">MNCLDLRLLLLLQLCSLIGGQRKLQRIIGGHIVGPHSAKYLVSLKRMTGSHFCGGSLNKPDANSSR</sequence>
<accession>A0A151MJ26</accession>
<comment type="caution">
    <text evidence="2">The sequence shown here is derived from an EMBL/GenBank/DDBJ whole genome shotgun (WGS) entry which is preliminary data.</text>
</comment>
<dbReference type="Proteomes" id="UP000050525">
    <property type="component" value="Unassembled WGS sequence"/>
</dbReference>
<feature type="chain" id="PRO_5007585155" evidence="1">
    <location>
        <begin position="21"/>
        <end position="66"/>
    </location>
</feature>
<gene>
    <name evidence="2" type="ORF">Y1Q_0023228</name>
</gene>
<name>A0A151MJ26_ALLMI</name>
<organism evidence="2 3">
    <name type="scientific">Alligator mississippiensis</name>
    <name type="common">American alligator</name>
    <dbReference type="NCBI Taxonomy" id="8496"/>
    <lineage>
        <taxon>Eukaryota</taxon>
        <taxon>Metazoa</taxon>
        <taxon>Chordata</taxon>
        <taxon>Craniata</taxon>
        <taxon>Vertebrata</taxon>
        <taxon>Euteleostomi</taxon>
        <taxon>Archelosauria</taxon>
        <taxon>Archosauria</taxon>
        <taxon>Crocodylia</taxon>
        <taxon>Alligatoridae</taxon>
        <taxon>Alligatorinae</taxon>
        <taxon>Alligator</taxon>
    </lineage>
</organism>
<dbReference type="AlphaFoldDB" id="A0A151MJ26"/>
<keyword evidence="1" id="KW-0732">Signal</keyword>
<evidence type="ECO:0000313" key="2">
    <source>
        <dbReference type="EMBL" id="KYO24534.1"/>
    </source>
</evidence>
<proteinExistence type="predicted"/>
<dbReference type="SUPFAM" id="SSF50494">
    <property type="entry name" value="Trypsin-like serine proteases"/>
    <property type="match status" value="1"/>
</dbReference>
<feature type="signal peptide" evidence="1">
    <location>
        <begin position="1"/>
        <end position="20"/>
    </location>
</feature>
<dbReference type="InterPro" id="IPR009003">
    <property type="entry name" value="Peptidase_S1_PA"/>
</dbReference>
<dbReference type="InterPro" id="IPR043504">
    <property type="entry name" value="Peptidase_S1_PA_chymotrypsin"/>
</dbReference>
<evidence type="ECO:0000256" key="1">
    <source>
        <dbReference type="SAM" id="SignalP"/>
    </source>
</evidence>
<reference evidence="2 3" key="1">
    <citation type="journal article" date="2012" name="Genome Biol.">
        <title>Sequencing three crocodilian genomes to illuminate the evolution of archosaurs and amniotes.</title>
        <authorList>
            <person name="St John J.A."/>
            <person name="Braun E.L."/>
            <person name="Isberg S.R."/>
            <person name="Miles L.G."/>
            <person name="Chong A.Y."/>
            <person name="Gongora J."/>
            <person name="Dalzell P."/>
            <person name="Moran C."/>
            <person name="Bed'hom B."/>
            <person name="Abzhanov A."/>
            <person name="Burgess S.C."/>
            <person name="Cooksey A.M."/>
            <person name="Castoe T.A."/>
            <person name="Crawford N.G."/>
            <person name="Densmore L.D."/>
            <person name="Drew J.C."/>
            <person name="Edwards S.V."/>
            <person name="Faircloth B.C."/>
            <person name="Fujita M.K."/>
            <person name="Greenwold M.J."/>
            <person name="Hoffmann F.G."/>
            <person name="Howard J.M."/>
            <person name="Iguchi T."/>
            <person name="Janes D.E."/>
            <person name="Khan S.Y."/>
            <person name="Kohno S."/>
            <person name="de Koning A.J."/>
            <person name="Lance S.L."/>
            <person name="McCarthy F.M."/>
            <person name="McCormack J.E."/>
            <person name="Merchant M.E."/>
            <person name="Peterson D.G."/>
            <person name="Pollock D.D."/>
            <person name="Pourmand N."/>
            <person name="Raney B.J."/>
            <person name="Roessler K.A."/>
            <person name="Sanford J.R."/>
            <person name="Sawyer R.H."/>
            <person name="Schmidt C.J."/>
            <person name="Triplett E.W."/>
            <person name="Tuberville T.D."/>
            <person name="Venegas-Anaya M."/>
            <person name="Howard J.T."/>
            <person name="Jarvis E.D."/>
            <person name="Guillette L.J.Jr."/>
            <person name="Glenn T.C."/>
            <person name="Green R.E."/>
            <person name="Ray D.A."/>
        </authorList>
    </citation>
    <scope>NUCLEOTIDE SEQUENCE [LARGE SCALE GENOMIC DNA]</scope>
    <source>
        <strain evidence="2">KSC_2009_1</strain>
    </source>
</reference>